<comment type="function">
    <text evidence="10">Involved in targeting and insertion of nascent membrane proteins into the cytoplasmic membrane. Acts as a receptor for the complex formed by the signal recognition particle (SRP) and the ribosome-nascent chain (RNC). Interaction with SRP-RNC leads to the transfer of the RNC complex to the Sec translocase for insertion into the membrane, the hydrolysis of GTP by both Ffh and FtsY, and the dissociation of the SRP-FtsY complex into the individual components.</text>
</comment>
<dbReference type="GO" id="GO:0005886">
    <property type="term" value="C:plasma membrane"/>
    <property type="evidence" value="ECO:0007669"/>
    <property type="project" value="UniProtKB-SubCell"/>
</dbReference>
<dbReference type="SMART" id="SM00962">
    <property type="entry name" value="SRP54"/>
    <property type="match status" value="1"/>
</dbReference>
<dbReference type="SMART" id="SM00382">
    <property type="entry name" value="AAA"/>
    <property type="match status" value="1"/>
</dbReference>
<evidence type="ECO:0000256" key="7">
    <source>
        <dbReference type="ARBA" id="ARBA00023136"/>
    </source>
</evidence>
<evidence type="ECO:0000256" key="12">
    <source>
        <dbReference type="SAM" id="MobiDB-lite"/>
    </source>
</evidence>
<feature type="region of interest" description="Disordered" evidence="12">
    <location>
        <begin position="33"/>
        <end position="75"/>
    </location>
</feature>
<reference evidence="15 16" key="1">
    <citation type="journal article" date="2010" name="Stand. Genomic Sci.">
        <title>Complete genome sequence of Haliangium ochraceum type strain (SMP-2).</title>
        <authorList>
            <consortium name="US DOE Joint Genome Institute (JGI-PGF)"/>
            <person name="Ivanova N."/>
            <person name="Daum C."/>
            <person name="Lang E."/>
            <person name="Abt B."/>
            <person name="Kopitz M."/>
            <person name="Saunders E."/>
            <person name="Lapidus A."/>
            <person name="Lucas S."/>
            <person name="Glavina Del Rio T."/>
            <person name="Nolan M."/>
            <person name="Tice H."/>
            <person name="Copeland A."/>
            <person name="Cheng J.F."/>
            <person name="Chen F."/>
            <person name="Bruce D."/>
            <person name="Goodwin L."/>
            <person name="Pitluck S."/>
            <person name="Mavromatis K."/>
            <person name="Pati A."/>
            <person name="Mikhailova N."/>
            <person name="Chen A."/>
            <person name="Palaniappan K."/>
            <person name="Land M."/>
            <person name="Hauser L."/>
            <person name="Chang Y.J."/>
            <person name="Jeffries C.D."/>
            <person name="Detter J.C."/>
            <person name="Brettin T."/>
            <person name="Rohde M."/>
            <person name="Goker M."/>
            <person name="Bristow J."/>
            <person name="Markowitz V."/>
            <person name="Eisen J.A."/>
            <person name="Hugenholtz P."/>
            <person name="Kyrpides N.C."/>
            <person name="Klenk H.P."/>
        </authorList>
    </citation>
    <scope>NUCLEOTIDE SEQUENCE [LARGE SCALE GENOMIC DNA]</scope>
    <source>
        <strain evidence="16">DSM 14365 / CIP 107738 / JCM 11303 / AJ 13395 / SMP-2</strain>
    </source>
</reference>
<evidence type="ECO:0000256" key="3">
    <source>
        <dbReference type="ARBA" id="ARBA00022490"/>
    </source>
</evidence>
<evidence type="ECO:0000256" key="5">
    <source>
        <dbReference type="ARBA" id="ARBA00022801"/>
    </source>
</evidence>
<evidence type="ECO:0000256" key="6">
    <source>
        <dbReference type="ARBA" id="ARBA00023134"/>
    </source>
</evidence>
<dbReference type="eggNOG" id="COG0552">
    <property type="taxonomic scope" value="Bacteria"/>
</dbReference>
<keyword evidence="8 11" id="KW-0675">Receptor</keyword>
<dbReference type="EC" id="3.6.5.4" evidence="11"/>
<evidence type="ECO:0000259" key="14">
    <source>
        <dbReference type="PROSITE" id="PS00300"/>
    </source>
</evidence>
<sequence>MTGSEVAILLAILAVIGIFLFLVRRAADKQSTVRDRLEQPADAAEESRRLPTSEADDDEEEDEEPAEPADNERLRDGLARTRGGFVARLGKLFARKQIDADVLDELEQVLFTADIGPKTADTLFQSIKARLSKQELDDPEAVWSEIRERSLAILDVDTPPLTFSEHKPFVLLTIGVNGVGKTTTIGKLAAKLGAEGKRVLLGAGDTFRAAAVEQLQIWGERADAPVVTGKSGGDPSSVLFDTIKRGVDEKFDVVICDTAGRLHTKVDLMDELKKVGRVCEKAMPGAPHETWLVLDATTGQNAIQQAQMFKQAMNITGIVLTKLDGTAKGGVILGICHELAVPVRYIGIGESVSDLREFDARAFVDALYANTDAAEAA</sequence>
<keyword evidence="4 11" id="KW-0547">Nucleotide-binding</keyword>
<keyword evidence="5 11" id="KW-0378">Hydrolase</keyword>
<keyword evidence="6 11" id="KW-0342">GTP-binding</keyword>
<dbReference type="CDD" id="cd17874">
    <property type="entry name" value="FtsY"/>
    <property type="match status" value="1"/>
</dbReference>
<dbReference type="AlphaFoldDB" id="D0LY50"/>
<dbReference type="Pfam" id="PF02881">
    <property type="entry name" value="SRP54_N"/>
    <property type="match status" value="1"/>
</dbReference>
<evidence type="ECO:0000313" key="16">
    <source>
        <dbReference type="Proteomes" id="UP000001880"/>
    </source>
</evidence>
<dbReference type="InterPro" id="IPR027417">
    <property type="entry name" value="P-loop_NTPase"/>
</dbReference>
<comment type="catalytic activity">
    <reaction evidence="9 11">
        <text>GTP + H2O = GDP + phosphate + H(+)</text>
        <dbReference type="Rhea" id="RHEA:19669"/>
        <dbReference type="ChEBI" id="CHEBI:15377"/>
        <dbReference type="ChEBI" id="CHEBI:15378"/>
        <dbReference type="ChEBI" id="CHEBI:37565"/>
        <dbReference type="ChEBI" id="CHEBI:43474"/>
        <dbReference type="ChEBI" id="CHEBI:58189"/>
        <dbReference type="EC" id="3.6.5.4"/>
    </reaction>
</comment>
<evidence type="ECO:0000313" key="15">
    <source>
        <dbReference type="EMBL" id="ACY16200.1"/>
    </source>
</evidence>
<evidence type="ECO:0000256" key="2">
    <source>
        <dbReference type="ARBA" id="ARBA00022475"/>
    </source>
</evidence>
<organism evidence="15 16">
    <name type="scientific">Haliangium ochraceum (strain DSM 14365 / JCM 11303 / SMP-2)</name>
    <dbReference type="NCBI Taxonomy" id="502025"/>
    <lineage>
        <taxon>Bacteria</taxon>
        <taxon>Pseudomonadati</taxon>
        <taxon>Myxococcota</taxon>
        <taxon>Polyangia</taxon>
        <taxon>Haliangiales</taxon>
        <taxon>Kofleriaceae</taxon>
        <taxon>Haliangium</taxon>
    </lineage>
</organism>
<dbReference type="GO" id="GO:0003924">
    <property type="term" value="F:GTPase activity"/>
    <property type="evidence" value="ECO:0007669"/>
    <property type="project" value="UniProtKB-UniRule"/>
</dbReference>
<dbReference type="SUPFAM" id="SSF52540">
    <property type="entry name" value="P-loop containing nucleoside triphosphate hydrolases"/>
    <property type="match status" value="1"/>
</dbReference>
<keyword evidence="16" id="KW-1185">Reference proteome</keyword>
<dbReference type="SUPFAM" id="SSF47364">
    <property type="entry name" value="Domain of the SRP/SRP receptor G-proteins"/>
    <property type="match status" value="1"/>
</dbReference>
<accession>D0LY50</accession>
<dbReference type="HOGENOM" id="CLU_009301_3_0_7"/>
<feature type="transmembrane region" description="Helical" evidence="13">
    <location>
        <begin position="6"/>
        <end position="27"/>
    </location>
</feature>
<feature type="compositionally biased region" description="Basic and acidic residues" evidence="12">
    <location>
        <begin position="33"/>
        <end position="51"/>
    </location>
</feature>
<dbReference type="InterPro" id="IPR013822">
    <property type="entry name" value="Signal_recog_particl_SRP54_hlx"/>
</dbReference>
<evidence type="ECO:0000256" key="9">
    <source>
        <dbReference type="ARBA" id="ARBA00048027"/>
    </source>
</evidence>
<feature type="binding site" evidence="11">
    <location>
        <begin position="175"/>
        <end position="182"/>
    </location>
    <ligand>
        <name>GTP</name>
        <dbReference type="ChEBI" id="CHEBI:37565"/>
    </ligand>
</feature>
<dbReference type="GO" id="GO:0005047">
    <property type="term" value="F:signal recognition particle binding"/>
    <property type="evidence" value="ECO:0007669"/>
    <property type="project" value="TreeGrafter"/>
</dbReference>
<evidence type="ECO:0000256" key="4">
    <source>
        <dbReference type="ARBA" id="ARBA00022741"/>
    </source>
</evidence>
<dbReference type="PANTHER" id="PTHR43134:SF1">
    <property type="entry name" value="SIGNAL RECOGNITION PARTICLE RECEPTOR SUBUNIT ALPHA"/>
    <property type="match status" value="1"/>
</dbReference>
<dbReference type="InterPro" id="IPR036225">
    <property type="entry name" value="SRP/SRP_N"/>
</dbReference>
<name>D0LY50_HALO1</name>
<dbReference type="Proteomes" id="UP000001880">
    <property type="component" value="Chromosome"/>
</dbReference>
<dbReference type="FunFam" id="1.20.120.140:FF:000002">
    <property type="entry name" value="Signal recognition particle receptor FtsY"/>
    <property type="match status" value="1"/>
</dbReference>
<dbReference type="HAMAP" id="MF_00920">
    <property type="entry name" value="FtsY"/>
    <property type="match status" value="1"/>
</dbReference>
<comment type="subunit">
    <text evidence="11">Part of the signal recognition particle protein translocation system, which is composed of SRP and FtsY.</text>
</comment>
<keyword evidence="11" id="KW-0997">Cell inner membrane</keyword>
<proteinExistence type="inferred from homology"/>
<evidence type="ECO:0000256" key="10">
    <source>
        <dbReference type="ARBA" id="ARBA00053570"/>
    </source>
</evidence>
<dbReference type="InterPro" id="IPR003593">
    <property type="entry name" value="AAA+_ATPase"/>
</dbReference>
<dbReference type="FunFam" id="3.40.50.300:FF:000053">
    <property type="entry name" value="Signal recognition particle receptor FtsY"/>
    <property type="match status" value="1"/>
</dbReference>
<dbReference type="InterPro" id="IPR042101">
    <property type="entry name" value="SRP54_N_sf"/>
</dbReference>
<evidence type="ECO:0000256" key="13">
    <source>
        <dbReference type="SAM" id="Phobius"/>
    </source>
</evidence>
<dbReference type="InterPro" id="IPR000897">
    <property type="entry name" value="SRP54_GTPase_dom"/>
</dbReference>
<dbReference type="NCBIfam" id="TIGR00064">
    <property type="entry name" value="ftsY"/>
    <property type="match status" value="1"/>
</dbReference>
<evidence type="ECO:0000256" key="11">
    <source>
        <dbReference type="HAMAP-Rule" id="MF_00920"/>
    </source>
</evidence>
<comment type="similarity">
    <text evidence="11">Belongs to the GTP-binding SRP family. FtsY subfamily.</text>
</comment>
<dbReference type="Pfam" id="PF00448">
    <property type="entry name" value="SRP54"/>
    <property type="match status" value="1"/>
</dbReference>
<dbReference type="Gene3D" id="1.20.120.140">
    <property type="entry name" value="Signal recognition particle SRP54, nucleotide-binding domain"/>
    <property type="match status" value="1"/>
</dbReference>
<keyword evidence="13" id="KW-0812">Transmembrane</keyword>
<keyword evidence="7 11" id="KW-0472">Membrane</keyword>
<dbReference type="InterPro" id="IPR004390">
    <property type="entry name" value="SR_rcpt_FtsY"/>
</dbReference>
<evidence type="ECO:0000256" key="1">
    <source>
        <dbReference type="ARBA" id="ARBA00004413"/>
    </source>
</evidence>
<dbReference type="EMBL" id="CP001804">
    <property type="protein sequence ID" value="ACY16200.1"/>
    <property type="molecule type" value="Genomic_DNA"/>
</dbReference>
<feature type="binding site" evidence="11">
    <location>
        <begin position="257"/>
        <end position="261"/>
    </location>
    <ligand>
        <name>GTP</name>
        <dbReference type="ChEBI" id="CHEBI:37565"/>
    </ligand>
</feature>
<feature type="binding site" evidence="11">
    <location>
        <begin position="321"/>
        <end position="324"/>
    </location>
    <ligand>
        <name>GTP</name>
        <dbReference type="ChEBI" id="CHEBI:37565"/>
    </ligand>
</feature>
<keyword evidence="2 11" id="KW-1003">Cell membrane</keyword>
<feature type="domain" description="SRP54-type proteins GTP-binding" evidence="14">
    <location>
        <begin position="342"/>
        <end position="355"/>
    </location>
</feature>
<keyword evidence="13" id="KW-1133">Transmembrane helix</keyword>
<feature type="compositionally biased region" description="Acidic residues" evidence="12">
    <location>
        <begin position="54"/>
        <end position="69"/>
    </location>
</feature>
<dbReference type="PANTHER" id="PTHR43134">
    <property type="entry name" value="SIGNAL RECOGNITION PARTICLE RECEPTOR SUBUNIT ALPHA"/>
    <property type="match status" value="1"/>
</dbReference>
<dbReference type="OrthoDB" id="9804720at2"/>
<comment type="subcellular location">
    <subcellularLocation>
        <location evidence="11">Cell inner membrane</location>
        <topology evidence="11">Peripheral membrane protein</topology>
        <orientation evidence="11">Cytoplasmic side</orientation>
    </subcellularLocation>
    <subcellularLocation>
        <location evidence="11">Cytoplasm</location>
    </subcellularLocation>
    <subcellularLocation>
        <location evidence="1">Cell membrane</location>
        <topology evidence="1">Peripheral membrane protein</topology>
        <orientation evidence="1">Cytoplasmic side</orientation>
    </subcellularLocation>
</comment>
<dbReference type="KEGG" id="hoh:Hoch_3700"/>
<dbReference type="RefSeq" id="WP_012828799.1">
    <property type="nucleotide sequence ID" value="NC_013440.1"/>
</dbReference>
<dbReference type="GO" id="GO:0006614">
    <property type="term" value="P:SRP-dependent cotranslational protein targeting to membrane"/>
    <property type="evidence" value="ECO:0007669"/>
    <property type="project" value="InterPro"/>
</dbReference>
<dbReference type="GO" id="GO:0005525">
    <property type="term" value="F:GTP binding"/>
    <property type="evidence" value="ECO:0007669"/>
    <property type="project" value="UniProtKB-UniRule"/>
</dbReference>
<gene>
    <name evidence="11" type="primary">ftsY</name>
    <name evidence="15" type="ordered locus">Hoch_3700</name>
</gene>
<dbReference type="GO" id="GO:0005737">
    <property type="term" value="C:cytoplasm"/>
    <property type="evidence" value="ECO:0007669"/>
    <property type="project" value="UniProtKB-SubCell"/>
</dbReference>
<evidence type="ECO:0000256" key="8">
    <source>
        <dbReference type="ARBA" id="ARBA00023170"/>
    </source>
</evidence>
<dbReference type="Gene3D" id="3.40.50.300">
    <property type="entry name" value="P-loop containing nucleotide triphosphate hydrolases"/>
    <property type="match status" value="1"/>
</dbReference>
<dbReference type="STRING" id="502025.Hoch_3700"/>
<dbReference type="PROSITE" id="PS00300">
    <property type="entry name" value="SRP54"/>
    <property type="match status" value="1"/>
</dbReference>
<dbReference type="SMART" id="SM00963">
    <property type="entry name" value="SRP54_N"/>
    <property type="match status" value="1"/>
</dbReference>
<keyword evidence="3 11" id="KW-0963">Cytoplasm</keyword>
<protein>
    <recommendedName>
        <fullName evidence="11">Signal recognition particle receptor FtsY</fullName>
        <shortName evidence="11">SRP receptor</shortName>
        <ecNumber evidence="11">3.6.5.4</ecNumber>
    </recommendedName>
</protein>